<dbReference type="PANTHER" id="PTHR31061">
    <property type="entry name" value="LD22376P"/>
    <property type="match status" value="1"/>
</dbReference>
<comment type="caution">
    <text evidence="3">The sequence shown here is derived from an EMBL/GenBank/DDBJ whole genome shotgun (WGS) entry which is preliminary data.</text>
</comment>
<protein>
    <recommendedName>
        <fullName evidence="2">DUF5009 domain-containing protein</fullName>
    </recommendedName>
</protein>
<feature type="non-terminal residue" evidence="3">
    <location>
        <position position="605"/>
    </location>
</feature>
<feature type="transmembrane region" description="Helical" evidence="1">
    <location>
        <begin position="521"/>
        <end position="544"/>
    </location>
</feature>
<evidence type="ECO:0000313" key="4">
    <source>
        <dbReference type="Proteomes" id="UP001217089"/>
    </source>
</evidence>
<dbReference type="EMBL" id="JARBDR010000342">
    <property type="protein sequence ID" value="KAJ8314350.1"/>
    <property type="molecule type" value="Genomic_DNA"/>
</dbReference>
<proteinExistence type="predicted"/>
<evidence type="ECO:0000313" key="3">
    <source>
        <dbReference type="EMBL" id="KAJ8314350.1"/>
    </source>
</evidence>
<feature type="domain" description="DUF5009" evidence="2">
    <location>
        <begin position="257"/>
        <end position="383"/>
    </location>
</feature>
<keyword evidence="4" id="KW-1185">Reference proteome</keyword>
<evidence type="ECO:0000256" key="1">
    <source>
        <dbReference type="SAM" id="Phobius"/>
    </source>
</evidence>
<feature type="transmembrane region" description="Helical" evidence="1">
    <location>
        <begin position="234"/>
        <end position="254"/>
    </location>
</feature>
<feature type="transmembrane region" description="Helical" evidence="1">
    <location>
        <begin position="167"/>
        <end position="188"/>
    </location>
</feature>
<feature type="transmembrane region" description="Helical" evidence="1">
    <location>
        <begin position="302"/>
        <end position="321"/>
    </location>
</feature>
<keyword evidence="1" id="KW-1133">Transmembrane helix</keyword>
<keyword evidence="1" id="KW-0472">Membrane</keyword>
<gene>
    <name evidence="3" type="ORF">KUTeg_008911</name>
</gene>
<accession>A0ABQ9FDH9</accession>
<organism evidence="3 4">
    <name type="scientific">Tegillarca granosa</name>
    <name type="common">Malaysian cockle</name>
    <name type="synonym">Anadara granosa</name>
    <dbReference type="NCBI Taxonomy" id="220873"/>
    <lineage>
        <taxon>Eukaryota</taxon>
        <taxon>Metazoa</taxon>
        <taxon>Spiralia</taxon>
        <taxon>Lophotrochozoa</taxon>
        <taxon>Mollusca</taxon>
        <taxon>Bivalvia</taxon>
        <taxon>Autobranchia</taxon>
        <taxon>Pteriomorphia</taxon>
        <taxon>Arcoida</taxon>
        <taxon>Arcoidea</taxon>
        <taxon>Arcidae</taxon>
        <taxon>Tegillarca</taxon>
    </lineage>
</organism>
<dbReference type="Proteomes" id="UP001217089">
    <property type="component" value="Unassembled WGS sequence"/>
</dbReference>
<dbReference type="InterPro" id="IPR032176">
    <property type="entry name" value="DUF5009"/>
</dbReference>
<feature type="transmembrane region" description="Helical" evidence="1">
    <location>
        <begin position="373"/>
        <end position="395"/>
    </location>
</feature>
<reference evidence="3 4" key="1">
    <citation type="submission" date="2022-12" db="EMBL/GenBank/DDBJ databases">
        <title>Chromosome-level genome of Tegillarca granosa.</title>
        <authorList>
            <person name="Kim J."/>
        </authorList>
    </citation>
    <scope>NUCLEOTIDE SEQUENCE [LARGE SCALE GENOMIC DNA]</scope>
    <source>
        <strain evidence="3">Teg-2019</strain>
        <tissue evidence="3">Adductor muscle</tissue>
    </source>
</reference>
<feature type="transmembrane region" description="Helical" evidence="1">
    <location>
        <begin position="490"/>
        <end position="509"/>
    </location>
</feature>
<sequence>MQTVCSVSRLDYARTQTEFQQKPKFKKDTAWLTINSSVGFDISLYSLNDECWKCPYIFIKEFPSGANITITVNTTFGTSLVLKRQLVALNVEEEFCRNIEEKSVMTKSSVLDTFLRLDDKFRESGDYWIFVDQQTYTDGNCELLITNDPLPAEMLFKWKHVSRIPTILYVGLALVVLWIVINVGLYLYRRKERSDSNISNVEDLNEKKHTHFGMQDTEAELKPKKERLKSLDTFRGLSLVLMMFVNYGGGGYWFFEHPPWNGLTVADLVFPWFIFIMGTAMNYSFRSMLRKGKPKLNMFLKIMKRTILLFAFGIILNTNWGPVNLRNLRIPGVLQRFSLTYFMIALMELFAARKEDSHQNSCWSGIRDIVLYLHEWLLALAILAAHLALTFFLPIDNGCPTGYLGPGGLSEGGKYYNCTGGAASYIDRMVLGTKHIYNNPTPKVLYQTVIAHDPEGILGVLTSIFLCFLGLQAGRIIITYKSHASRILRWIVWAIITGGIGTLLCNASKDDGWIPLNKNLWSTSFILITASFANILLVAMYIVIDVLKWWDGTPFVFPGMNSIVVYCCHDIFYRFFPVNWVVEEEVHWRLLCKAVWDCAIWILLA</sequence>
<keyword evidence="1" id="KW-0812">Transmembrane</keyword>
<name>A0ABQ9FDH9_TEGGR</name>
<dbReference type="Pfam" id="PF16401">
    <property type="entry name" value="DUF5009"/>
    <property type="match status" value="1"/>
</dbReference>
<evidence type="ECO:0000259" key="2">
    <source>
        <dbReference type="Pfam" id="PF16401"/>
    </source>
</evidence>
<feature type="transmembrane region" description="Helical" evidence="1">
    <location>
        <begin position="260"/>
        <end position="281"/>
    </location>
</feature>
<dbReference type="PANTHER" id="PTHR31061:SF24">
    <property type="entry name" value="LD22376P"/>
    <property type="match status" value="1"/>
</dbReference>
<feature type="transmembrane region" description="Helical" evidence="1">
    <location>
        <begin position="333"/>
        <end position="352"/>
    </location>
</feature>
<feature type="transmembrane region" description="Helical" evidence="1">
    <location>
        <begin position="456"/>
        <end position="478"/>
    </location>
</feature>